<organism evidence="8 9">
    <name type="scientific">Hydrogenovibrio crunogenus</name>
    <dbReference type="NCBI Taxonomy" id="39765"/>
    <lineage>
        <taxon>Bacteria</taxon>
        <taxon>Pseudomonadati</taxon>
        <taxon>Pseudomonadota</taxon>
        <taxon>Gammaproteobacteria</taxon>
        <taxon>Thiotrichales</taxon>
        <taxon>Piscirickettsiaceae</taxon>
        <taxon>Hydrogenovibrio</taxon>
    </lineage>
</organism>
<evidence type="ECO:0000313" key="8">
    <source>
        <dbReference type="EMBL" id="QBZ84106.1"/>
    </source>
</evidence>
<dbReference type="RefSeq" id="WP_135796670.1">
    <property type="nucleotide sequence ID" value="NZ_CP032096.1"/>
</dbReference>
<dbReference type="GO" id="GO:0016652">
    <property type="term" value="F:oxidoreductase activity, acting on NAD(P)H as acceptor"/>
    <property type="evidence" value="ECO:0007669"/>
    <property type="project" value="UniProtKB-UniRule"/>
</dbReference>
<dbReference type="SUPFAM" id="SSF52218">
    <property type="entry name" value="Flavoproteins"/>
    <property type="match status" value="1"/>
</dbReference>
<keyword evidence="1 6" id="KW-0285">Flavoprotein</keyword>
<dbReference type="HAMAP" id="MF_01216">
    <property type="entry name" value="Azoreductase_type1"/>
    <property type="match status" value="1"/>
</dbReference>
<protein>
    <recommendedName>
        <fullName evidence="6">FMN dependent NADH:quinone oxidoreductase</fullName>
        <ecNumber evidence="6">1.6.5.-</ecNumber>
    </recommendedName>
    <alternativeName>
        <fullName evidence="6">Azo-dye reductase</fullName>
    </alternativeName>
    <alternativeName>
        <fullName evidence="6">FMN-dependent NADH-azo compound oxidoreductase</fullName>
    </alternativeName>
    <alternativeName>
        <fullName evidence="6">FMN-dependent NADH-azoreductase</fullName>
        <ecNumber evidence="6">1.7.1.17</ecNumber>
    </alternativeName>
</protein>
<keyword evidence="2 6" id="KW-0288">FMN</keyword>
<gene>
    <name evidence="6 8" type="primary">azoR</name>
    <name evidence="8" type="ORF">GHNINEIG_02181</name>
</gene>
<dbReference type="InterPro" id="IPR050104">
    <property type="entry name" value="FMN-dep_NADH:Q_OxRdtase_AzoR1"/>
</dbReference>
<comment type="function">
    <text evidence="6">Quinone reductase that provides resistance to thiol-specific stress caused by electrophilic quinones.</text>
</comment>
<evidence type="ECO:0000256" key="2">
    <source>
        <dbReference type="ARBA" id="ARBA00022643"/>
    </source>
</evidence>
<keyword evidence="4 6" id="KW-0520">NAD</keyword>
<dbReference type="Proteomes" id="UP000296201">
    <property type="component" value="Chromosome"/>
</dbReference>
<dbReference type="AlphaFoldDB" id="A0A4P7P252"/>
<keyword evidence="9" id="KW-1185">Reference proteome</keyword>
<comment type="subunit">
    <text evidence="6">Homodimer.</text>
</comment>
<dbReference type="GO" id="GO:0009055">
    <property type="term" value="F:electron transfer activity"/>
    <property type="evidence" value="ECO:0007669"/>
    <property type="project" value="UniProtKB-UniRule"/>
</dbReference>
<accession>A0A4P7P252</accession>
<evidence type="ECO:0000256" key="1">
    <source>
        <dbReference type="ARBA" id="ARBA00022630"/>
    </source>
</evidence>
<comment type="cofactor">
    <cofactor evidence="6">
        <name>FMN</name>
        <dbReference type="ChEBI" id="CHEBI:58210"/>
    </cofactor>
    <text evidence="6">Binds 1 FMN per subunit.</text>
</comment>
<feature type="binding site" evidence="6">
    <location>
        <begin position="96"/>
        <end position="99"/>
    </location>
    <ligand>
        <name>FMN</name>
        <dbReference type="ChEBI" id="CHEBI:58210"/>
    </ligand>
</feature>
<sequence>MATVLRIDSSALSNGSHSKALADFFQTQWLEKHPTDTFQTLDLSQTPPPHLSEATIGAMFTPAEKRSDEQTQQLALSTDYIEQLKNADVILISTPMYNFGIPSTLKAYLDHSLRVGETFVYTDKGPKGLLEGKKAIVVAASGGDYTEAPLDAMNFVTPYLKTALGFIGIKDVTLVEAPGMAGDEASIKSSIDKAKQVLGDCI</sequence>
<evidence type="ECO:0000256" key="6">
    <source>
        <dbReference type="HAMAP-Rule" id="MF_01216"/>
    </source>
</evidence>
<dbReference type="Pfam" id="PF02525">
    <property type="entry name" value="Flavodoxin_2"/>
    <property type="match status" value="1"/>
</dbReference>
<comment type="function">
    <text evidence="6">Also exhibits azoreductase activity. Catalyzes the reductive cleavage of the azo bond in aromatic azo compounds to the corresponding amines.</text>
</comment>
<dbReference type="PANTHER" id="PTHR43741">
    <property type="entry name" value="FMN-DEPENDENT NADH-AZOREDUCTASE 1"/>
    <property type="match status" value="1"/>
</dbReference>
<dbReference type="EC" id="1.7.1.17" evidence="6"/>
<evidence type="ECO:0000259" key="7">
    <source>
        <dbReference type="Pfam" id="PF02525"/>
    </source>
</evidence>
<keyword evidence="3 6" id="KW-0560">Oxidoreductase</keyword>
<dbReference type="InterPro" id="IPR003680">
    <property type="entry name" value="Flavodoxin_fold"/>
</dbReference>
<comment type="catalytic activity">
    <reaction evidence="5">
        <text>N,N-dimethyl-1,4-phenylenediamine + anthranilate + 2 NAD(+) = 2-(4-dimethylaminophenyl)diazenylbenzoate + 2 NADH + 2 H(+)</text>
        <dbReference type="Rhea" id="RHEA:55872"/>
        <dbReference type="ChEBI" id="CHEBI:15378"/>
        <dbReference type="ChEBI" id="CHEBI:15783"/>
        <dbReference type="ChEBI" id="CHEBI:16567"/>
        <dbReference type="ChEBI" id="CHEBI:57540"/>
        <dbReference type="ChEBI" id="CHEBI:57945"/>
        <dbReference type="ChEBI" id="CHEBI:71579"/>
        <dbReference type="EC" id="1.7.1.17"/>
    </reaction>
    <physiologicalReaction direction="right-to-left" evidence="5">
        <dbReference type="Rhea" id="RHEA:55874"/>
    </physiologicalReaction>
</comment>
<comment type="similarity">
    <text evidence="6">Belongs to the azoreductase type 1 family.</text>
</comment>
<evidence type="ECO:0000256" key="4">
    <source>
        <dbReference type="ARBA" id="ARBA00023027"/>
    </source>
</evidence>
<feature type="binding site" evidence="6">
    <location>
        <begin position="16"/>
        <end position="18"/>
    </location>
    <ligand>
        <name>FMN</name>
        <dbReference type="ChEBI" id="CHEBI:58210"/>
    </ligand>
</feature>
<dbReference type="InterPro" id="IPR023048">
    <property type="entry name" value="NADH:quinone_OxRdtase_FMN_depd"/>
</dbReference>
<dbReference type="OrthoDB" id="9787136at2"/>
<dbReference type="InterPro" id="IPR029039">
    <property type="entry name" value="Flavoprotein-like_sf"/>
</dbReference>
<feature type="binding site" evidence="6">
    <location>
        <position position="10"/>
    </location>
    <ligand>
        <name>FMN</name>
        <dbReference type="ChEBI" id="CHEBI:58210"/>
    </ligand>
</feature>
<evidence type="ECO:0000313" key="9">
    <source>
        <dbReference type="Proteomes" id="UP000296201"/>
    </source>
</evidence>
<feature type="domain" description="Flavodoxin-like fold" evidence="7">
    <location>
        <begin position="3"/>
        <end position="196"/>
    </location>
</feature>
<proteinExistence type="inferred from homology"/>
<dbReference type="Gene3D" id="3.40.50.360">
    <property type="match status" value="1"/>
</dbReference>
<comment type="caution">
    <text evidence="6">Lacks conserved residue(s) required for the propagation of feature annotation.</text>
</comment>
<dbReference type="PANTHER" id="PTHR43741:SF2">
    <property type="entry name" value="FMN-DEPENDENT NADH:QUINONE OXIDOREDUCTASE"/>
    <property type="match status" value="1"/>
</dbReference>
<dbReference type="EC" id="1.6.5.-" evidence="6"/>
<dbReference type="GO" id="GO:0016655">
    <property type="term" value="F:oxidoreductase activity, acting on NAD(P)H, quinone or similar compound as acceptor"/>
    <property type="evidence" value="ECO:0007669"/>
    <property type="project" value="InterPro"/>
</dbReference>
<comment type="catalytic activity">
    <reaction evidence="6">
        <text>2 a quinone + NADH + H(+) = 2 a 1,4-benzosemiquinone + NAD(+)</text>
        <dbReference type="Rhea" id="RHEA:65952"/>
        <dbReference type="ChEBI" id="CHEBI:15378"/>
        <dbReference type="ChEBI" id="CHEBI:57540"/>
        <dbReference type="ChEBI" id="CHEBI:57945"/>
        <dbReference type="ChEBI" id="CHEBI:132124"/>
        <dbReference type="ChEBI" id="CHEBI:134225"/>
    </reaction>
</comment>
<evidence type="ECO:0000256" key="3">
    <source>
        <dbReference type="ARBA" id="ARBA00023002"/>
    </source>
</evidence>
<reference evidence="8 9" key="1">
    <citation type="submission" date="2018-08" db="EMBL/GenBank/DDBJ databases">
        <title>Horizontal acquisition of hydrogen conversion ability and other habitat adaptations in Hydrogenovibrio crunogenus strains.</title>
        <authorList>
            <person name="Gonnella G."/>
            <person name="Adam N."/>
            <person name="Perner M."/>
        </authorList>
    </citation>
    <scope>NUCLEOTIDE SEQUENCE [LARGE SCALE GENOMIC DNA]</scope>
    <source>
        <strain evidence="8 9">SP-41</strain>
    </source>
</reference>
<name>A0A4P7P252_9GAMM</name>
<dbReference type="EMBL" id="CP032096">
    <property type="protein sequence ID" value="QBZ84106.1"/>
    <property type="molecule type" value="Genomic_DNA"/>
</dbReference>
<dbReference type="GO" id="GO:0010181">
    <property type="term" value="F:FMN binding"/>
    <property type="evidence" value="ECO:0007669"/>
    <property type="project" value="UniProtKB-UniRule"/>
</dbReference>
<evidence type="ECO:0000256" key="5">
    <source>
        <dbReference type="ARBA" id="ARBA00048542"/>
    </source>
</evidence>